<reference evidence="2 3" key="1">
    <citation type="submission" date="2016-02" db="EMBL/GenBank/DDBJ databases">
        <authorList>
            <person name="Wen L."/>
            <person name="He K."/>
            <person name="Yang H."/>
        </authorList>
    </citation>
    <scope>NUCLEOTIDE SEQUENCE [LARGE SCALE GENOMIC DNA]</scope>
    <source>
        <strain evidence="2 3">CD11_3</strain>
    </source>
</reference>
<gene>
    <name evidence="2" type="ORF">AYL44_07945</name>
</gene>
<organism evidence="2 3">
    <name type="scientific">Microbacterium oleivorans</name>
    <dbReference type="NCBI Taxonomy" id="273677"/>
    <lineage>
        <taxon>Bacteria</taxon>
        <taxon>Bacillati</taxon>
        <taxon>Actinomycetota</taxon>
        <taxon>Actinomycetes</taxon>
        <taxon>Micrococcales</taxon>
        <taxon>Microbacteriaceae</taxon>
        <taxon>Microbacterium</taxon>
    </lineage>
</organism>
<feature type="compositionally biased region" description="Basic residues" evidence="1">
    <location>
        <begin position="45"/>
        <end position="57"/>
    </location>
</feature>
<name>A0A177KAE4_9MICO</name>
<proteinExistence type="predicted"/>
<evidence type="ECO:0000313" key="2">
    <source>
        <dbReference type="EMBL" id="OAH50380.1"/>
    </source>
</evidence>
<protein>
    <submittedName>
        <fullName evidence="2">Uncharacterized protein</fullName>
    </submittedName>
</protein>
<dbReference type="AlphaFoldDB" id="A0A177KAE4"/>
<sequence length="82" mass="9293">MRNKILIIGAIAFAAYVIGSRSVTVKKSESVPHQLVRLREERKARKDRQRRAKKIAKTAKGTAEDLADKIRDAAHDVRKRLS</sequence>
<dbReference type="Proteomes" id="UP000076998">
    <property type="component" value="Unassembled WGS sequence"/>
</dbReference>
<evidence type="ECO:0000313" key="3">
    <source>
        <dbReference type="Proteomes" id="UP000076998"/>
    </source>
</evidence>
<evidence type="ECO:0000256" key="1">
    <source>
        <dbReference type="SAM" id="MobiDB-lite"/>
    </source>
</evidence>
<dbReference type="RefSeq" id="WP_064002741.1">
    <property type="nucleotide sequence ID" value="NZ_LSTV01000002.1"/>
</dbReference>
<dbReference type="EMBL" id="LSTV01000002">
    <property type="protein sequence ID" value="OAH50380.1"/>
    <property type="molecule type" value="Genomic_DNA"/>
</dbReference>
<dbReference type="OrthoDB" id="5023513at2"/>
<feature type="region of interest" description="Disordered" evidence="1">
    <location>
        <begin position="41"/>
        <end position="60"/>
    </location>
</feature>
<accession>A0A177KAE4</accession>
<comment type="caution">
    <text evidence="2">The sequence shown here is derived from an EMBL/GenBank/DDBJ whole genome shotgun (WGS) entry which is preliminary data.</text>
</comment>